<dbReference type="Proteomes" id="UP001054945">
    <property type="component" value="Unassembled WGS sequence"/>
</dbReference>
<dbReference type="AlphaFoldDB" id="A0AAV4Q062"/>
<dbReference type="EMBL" id="BPLR01005439">
    <property type="protein sequence ID" value="GIY02380.1"/>
    <property type="molecule type" value="Genomic_DNA"/>
</dbReference>
<sequence length="169" mass="19076">MFRLRNDERREAPSCWNIAFDCQGDADELRGGGEAEEAQELPLPLRVGDGVPVHHVERQVHLPHLPRHGGHQQEEQPQEALHYHAQALQRAVPRELLRQGHEGVVELKSAFPTASLMEDCVNMGLSPTKPLSPNATSKYFDFFPEPQDIRKSTERRLSAVLVSFPVFLT</sequence>
<comment type="caution">
    <text evidence="1">The sequence shown here is derived from an EMBL/GenBank/DDBJ whole genome shotgun (WGS) entry which is preliminary data.</text>
</comment>
<evidence type="ECO:0000313" key="2">
    <source>
        <dbReference type="Proteomes" id="UP001054945"/>
    </source>
</evidence>
<evidence type="ECO:0000313" key="1">
    <source>
        <dbReference type="EMBL" id="GIY02380.1"/>
    </source>
</evidence>
<proteinExistence type="predicted"/>
<organism evidence="1 2">
    <name type="scientific">Caerostris extrusa</name>
    <name type="common">Bark spider</name>
    <name type="synonym">Caerostris bankana</name>
    <dbReference type="NCBI Taxonomy" id="172846"/>
    <lineage>
        <taxon>Eukaryota</taxon>
        <taxon>Metazoa</taxon>
        <taxon>Ecdysozoa</taxon>
        <taxon>Arthropoda</taxon>
        <taxon>Chelicerata</taxon>
        <taxon>Arachnida</taxon>
        <taxon>Araneae</taxon>
        <taxon>Araneomorphae</taxon>
        <taxon>Entelegynae</taxon>
        <taxon>Araneoidea</taxon>
        <taxon>Araneidae</taxon>
        <taxon>Caerostris</taxon>
    </lineage>
</organism>
<protein>
    <submittedName>
        <fullName evidence="1">Uncharacterized protein</fullName>
    </submittedName>
</protein>
<accession>A0AAV4Q062</accession>
<reference evidence="1 2" key="1">
    <citation type="submission" date="2021-06" db="EMBL/GenBank/DDBJ databases">
        <title>Caerostris extrusa draft genome.</title>
        <authorList>
            <person name="Kono N."/>
            <person name="Arakawa K."/>
        </authorList>
    </citation>
    <scope>NUCLEOTIDE SEQUENCE [LARGE SCALE GENOMIC DNA]</scope>
</reference>
<keyword evidence="2" id="KW-1185">Reference proteome</keyword>
<name>A0AAV4Q062_CAEEX</name>
<gene>
    <name evidence="1" type="ORF">CEXT_211661</name>
</gene>